<dbReference type="RefSeq" id="WP_225940583.1">
    <property type="nucleotide sequence ID" value="NZ_JADBGG010000064.1"/>
</dbReference>
<keyword evidence="1" id="KW-0175">Coiled coil</keyword>
<evidence type="ECO:0000313" key="4">
    <source>
        <dbReference type="Proteomes" id="UP000639010"/>
    </source>
</evidence>
<feature type="coiled-coil region" evidence="1">
    <location>
        <begin position="40"/>
        <end position="110"/>
    </location>
</feature>
<keyword evidence="2" id="KW-0812">Transmembrane</keyword>
<accession>A0ABR9H9M0</accession>
<keyword evidence="3" id="KW-0347">Helicase</keyword>
<keyword evidence="3" id="KW-0067">ATP-binding</keyword>
<keyword evidence="3" id="KW-0547">Nucleotide-binding</keyword>
<organism evidence="3 4">
    <name type="scientific">Desulfomicrobium macestii</name>
    <dbReference type="NCBI Taxonomy" id="90731"/>
    <lineage>
        <taxon>Bacteria</taxon>
        <taxon>Pseudomonadati</taxon>
        <taxon>Thermodesulfobacteriota</taxon>
        <taxon>Desulfovibrionia</taxon>
        <taxon>Desulfovibrionales</taxon>
        <taxon>Desulfomicrobiaceae</taxon>
        <taxon>Desulfomicrobium</taxon>
    </lineage>
</organism>
<dbReference type="GO" id="GO:0004386">
    <property type="term" value="F:helicase activity"/>
    <property type="evidence" value="ECO:0007669"/>
    <property type="project" value="UniProtKB-KW"/>
</dbReference>
<evidence type="ECO:0000313" key="3">
    <source>
        <dbReference type="EMBL" id="MBE1427365.1"/>
    </source>
</evidence>
<comment type="caution">
    <text evidence="3">The sequence shown here is derived from an EMBL/GenBank/DDBJ whole genome shotgun (WGS) entry which is preliminary data.</text>
</comment>
<sequence length="155" mass="16994">MSKTEMLKSSANSVARSLGERISELRELQEGSLAHMSAQIEPLAQAMAKLTDEYKEASAEMRQQSMAQARDWSQLMDGELARQKTAMARIEALAEELTQATESAKTATSTAKRTAAQARAMMQADRLRTVWVAVGSGVACGIITFAALWIWLKWG</sequence>
<keyword evidence="3" id="KW-0378">Hydrolase</keyword>
<feature type="transmembrane region" description="Helical" evidence="2">
    <location>
        <begin position="129"/>
        <end position="152"/>
    </location>
</feature>
<keyword evidence="2" id="KW-1133">Transmembrane helix</keyword>
<proteinExistence type="predicted"/>
<dbReference type="EMBL" id="JADBGG010000064">
    <property type="protein sequence ID" value="MBE1427365.1"/>
    <property type="molecule type" value="Genomic_DNA"/>
</dbReference>
<keyword evidence="4" id="KW-1185">Reference proteome</keyword>
<evidence type="ECO:0000256" key="1">
    <source>
        <dbReference type="SAM" id="Coils"/>
    </source>
</evidence>
<reference evidence="3 4" key="1">
    <citation type="submission" date="2020-10" db="EMBL/GenBank/DDBJ databases">
        <title>Genomic Encyclopedia of Type Strains, Phase IV (KMG-IV): sequencing the most valuable type-strain genomes for metagenomic binning, comparative biology and taxonomic classification.</title>
        <authorList>
            <person name="Goeker M."/>
        </authorList>
    </citation>
    <scope>NUCLEOTIDE SEQUENCE [LARGE SCALE GENOMIC DNA]</scope>
    <source>
        <strain evidence="3 4">DSM 4194</strain>
    </source>
</reference>
<keyword evidence="2" id="KW-0472">Membrane</keyword>
<gene>
    <name evidence="3" type="ORF">H4684_004059</name>
</gene>
<name>A0ABR9H9M0_9BACT</name>
<protein>
    <submittedName>
        <fullName evidence="3">DNA helicase TIP49 (TBP-interacting protein)</fullName>
    </submittedName>
</protein>
<dbReference type="Proteomes" id="UP000639010">
    <property type="component" value="Unassembled WGS sequence"/>
</dbReference>
<evidence type="ECO:0000256" key="2">
    <source>
        <dbReference type="SAM" id="Phobius"/>
    </source>
</evidence>